<accession>A0A6P1PY78</accession>
<dbReference type="AlphaFoldDB" id="A0A6P1PY78"/>
<feature type="domain" description="AB hydrolase-1" evidence="1">
    <location>
        <begin position="61"/>
        <end position="203"/>
    </location>
</feature>
<evidence type="ECO:0000313" key="3">
    <source>
        <dbReference type="Proteomes" id="UP000464053"/>
    </source>
</evidence>
<dbReference type="RefSeq" id="WP_160621519.1">
    <property type="nucleotide sequence ID" value="NZ_CP028271.1"/>
</dbReference>
<sequence length="294" mass="31595">MSKVTKLKYPVILVPSLFGFEKIAGIYPLFYGVQKVLEKAGAVVFTAPISVENSNEVRGEQLIASIRDVIKKTGAKKVNLIGYSQGPLACRYAAAKHPELVASVTSICGANYGSEFADLVRAAIKPGGLPELIASTVMDAFGKFMSAITGNPGLPQSSIAALDSLTTKGVAAFNAKYPQGLPAVWGGDGPEVVNGVYYYSWSGVINYNPFTQGFNNLDPAHIALVATSLLFTKERFQNDGLVGRYASHLGKVIRSDYNMDHLDAVNQTMGIVSSEAKPLKIFEEHMERLKSKGL</sequence>
<dbReference type="InterPro" id="IPR029058">
    <property type="entry name" value="AB_hydrolase_fold"/>
</dbReference>
<dbReference type="Proteomes" id="UP000464053">
    <property type="component" value="Chromosome"/>
</dbReference>
<proteinExistence type="predicted"/>
<evidence type="ECO:0000313" key="2">
    <source>
        <dbReference type="EMBL" id="QHM71556.1"/>
    </source>
</evidence>
<reference evidence="2 3" key="1">
    <citation type="submission" date="2018-03" db="EMBL/GenBank/DDBJ databases">
        <title>Pantoea intestinalis SRCM103226 isolated form the mealworm.</title>
        <authorList>
            <person name="Jeong D.-Y."/>
            <person name="Kim J.W."/>
        </authorList>
    </citation>
    <scope>NUCLEOTIDE SEQUENCE [LARGE SCALE GENOMIC DNA]</scope>
    <source>
        <strain evidence="2 3">SRCM103226</strain>
    </source>
</reference>
<dbReference type="InterPro" id="IPR000073">
    <property type="entry name" value="AB_hydrolase_1"/>
</dbReference>
<protein>
    <submittedName>
        <fullName evidence="2">Lactonizing lipase</fullName>
        <ecNumber evidence="2">3.1.1.3</ecNumber>
    </submittedName>
</protein>
<dbReference type="Pfam" id="PF00561">
    <property type="entry name" value="Abhydrolase_1"/>
    <property type="match status" value="1"/>
</dbReference>
<gene>
    <name evidence="2" type="primary">lip</name>
    <name evidence="2" type="ORF">C7M51_01847</name>
</gene>
<organism evidence="2 3">
    <name type="scientific">Mixta intestinalis</name>
    <dbReference type="NCBI Taxonomy" id="1615494"/>
    <lineage>
        <taxon>Bacteria</taxon>
        <taxon>Pseudomonadati</taxon>
        <taxon>Pseudomonadota</taxon>
        <taxon>Gammaproteobacteria</taxon>
        <taxon>Enterobacterales</taxon>
        <taxon>Erwiniaceae</taxon>
        <taxon>Mixta</taxon>
    </lineage>
</organism>
<dbReference type="GO" id="GO:0004806">
    <property type="term" value="F:triacylglycerol lipase activity"/>
    <property type="evidence" value="ECO:0007669"/>
    <property type="project" value="UniProtKB-EC"/>
</dbReference>
<dbReference type="EC" id="3.1.1.3" evidence="2"/>
<dbReference type="SUPFAM" id="SSF53474">
    <property type="entry name" value="alpha/beta-Hydrolases"/>
    <property type="match status" value="1"/>
</dbReference>
<name>A0A6P1PY78_9GAMM</name>
<dbReference type="OrthoDB" id="2004167at2"/>
<keyword evidence="2" id="KW-0378">Hydrolase</keyword>
<keyword evidence="3" id="KW-1185">Reference proteome</keyword>
<dbReference type="KEGG" id="mint:C7M51_01847"/>
<dbReference type="Gene3D" id="3.40.50.1820">
    <property type="entry name" value="alpha/beta hydrolase"/>
    <property type="match status" value="1"/>
</dbReference>
<evidence type="ECO:0000259" key="1">
    <source>
        <dbReference type="Pfam" id="PF00561"/>
    </source>
</evidence>
<dbReference type="EMBL" id="CP028271">
    <property type="protein sequence ID" value="QHM71556.1"/>
    <property type="molecule type" value="Genomic_DNA"/>
</dbReference>